<dbReference type="SUPFAM" id="SSF51735">
    <property type="entry name" value="NAD(P)-binding Rossmann-fold domains"/>
    <property type="match status" value="1"/>
</dbReference>
<dbReference type="Gene3D" id="3.40.50.720">
    <property type="entry name" value="NAD(P)-binding Rossmann-like Domain"/>
    <property type="match status" value="1"/>
</dbReference>
<keyword evidence="2 3" id="KW-0560">Oxidoreductase</keyword>
<name>A0ABY9GLE4_9PSED</name>
<dbReference type="EC" id="1.1.1.47" evidence="3"/>
<dbReference type="CDD" id="cd05233">
    <property type="entry name" value="SDR_c"/>
    <property type="match status" value="1"/>
</dbReference>
<dbReference type="Proteomes" id="UP001230768">
    <property type="component" value="Chromosome"/>
</dbReference>
<dbReference type="GO" id="GO:0047936">
    <property type="term" value="F:glucose 1-dehydrogenase [NAD(P)+] activity"/>
    <property type="evidence" value="ECO:0007669"/>
    <property type="project" value="UniProtKB-EC"/>
</dbReference>
<reference evidence="3 4" key="1">
    <citation type="submission" date="2023-02" db="EMBL/GenBank/DDBJ databases">
        <title>Evolution of Hrp T3SS in non-pathogenic Pseudomonas fluorescens.</title>
        <authorList>
            <person name="Liao K."/>
            <person name="Wei H."/>
            <person name="Gu Y."/>
        </authorList>
    </citation>
    <scope>NUCLEOTIDE SEQUENCE [LARGE SCALE GENOMIC DNA]</scope>
    <source>
        <strain evidence="3 4">FP607</strain>
    </source>
</reference>
<gene>
    <name evidence="3" type="ORF">PSH88_20020</name>
</gene>
<evidence type="ECO:0000256" key="1">
    <source>
        <dbReference type="ARBA" id="ARBA00006484"/>
    </source>
</evidence>
<dbReference type="RefSeq" id="WP_305422227.1">
    <property type="nucleotide sequence ID" value="NZ_CP117430.1"/>
</dbReference>
<dbReference type="Pfam" id="PF13561">
    <property type="entry name" value="adh_short_C2"/>
    <property type="match status" value="1"/>
</dbReference>
<organism evidence="3 4">
    <name type="scientific">Pseudomonas wuhanensis</name>
    <dbReference type="NCBI Taxonomy" id="2954098"/>
    <lineage>
        <taxon>Bacteria</taxon>
        <taxon>Pseudomonadati</taxon>
        <taxon>Pseudomonadota</taxon>
        <taxon>Gammaproteobacteria</taxon>
        <taxon>Pseudomonadales</taxon>
        <taxon>Pseudomonadaceae</taxon>
        <taxon>Pseudomonas</taxon>
    </lineage>
</organism>
<accession>A0ABY9GLE4</accession>
<evidence type="ECO:0000313" key="3">
    <source>
        <dbReference type="EMBL" id="WLI16564.1"/>
    </source>
</evidence>
<dbReference type="EMBL" id="CP117430">
    <property type="protein sequence ID" value="WLI16564.1"/>
    <property type="molecule type" value="Genomic_DNA"/>
</dbReference>
<dbReference type="InterPro" id="IPR002347">
    <property type="entry name" value="SDR_fam"/>
</dbReference>
<dbReference type="InterPro" id="IPR020904">
    <property type="entry name" value="Sc_DH/Rdtase_CS"/>
</dbReference>
<comment type="similarity">
    <text evidence="1">Belongs to the short-chain dehydrogenases/reductases (SDR) family.</text>
</comment>
<evidence type="ECO:0000256" key="2">
    <source>
        <dbReference type="ARBA" id="ARBA00023002"/>
    </source>
</evidence>
<protein>
    <submittedName>
        <fullName evidence="3">Glucose 1-dehydrogenase</fullName>
        <ecNumber evidence="3">1.1.1.47</ecNumber>
    </submittedName>
</protein>
<sequence length="258" mass="26832">MSEQHNVHFVGKVALVTGGTSGIGHATAITLAATGCRVAVVGRDAFRGTSIVDKICRNGGEAIFVNADMRRADDISNMITQVLDRYGQIDIAFNNAGHVESPARLTDKTPDEYEAVFDTNVRAVFLCMQGEIAAMRSNGGGIIINNASVSSIRNAVHGIALYAASKAAVVSLTKTAAVECAEEGIRINAISPGRVETPLLINVGQVTNPDRGGFAAGLPVKRLGTPSEVASAVLWLASPASSFVVGHNLCVDGGFLAQ</sequence>
<dbReference type="InterPro" id="IPR036291">
    <property type="entry name" value="NAD(P)-bd_dom_sf"/>
</dbReference>
<proteinExistence type="inferred from homology"/>
<dbReference type="PRINTS" id="PR00080">
    <property type="entry name" value="SDRFAMILY"/>
</dbReference>
<dbReference type="PANTHER" id="PTHR24321:SF8">
    <property type="entry name" value="ESTRADIOL 17-BETA-DEHYDROGENASE 8-RELATED"/>
    <property type="match status" value="1"/>
</dbReference>
<evidence type="ECO:0000313" key="4">
    <source>
        <dbReference type="Proteomes" id="UP001230768"/>
    </source>
</evidence>
<dbReference type="NCBIfam" id="NF005559">
    <property type="entry name" value="PRK07231.1"/>
    <property type="match status" value="1"/>
</dbReference>
<dbReference type="PRINTS" id="PR00081">
    <property type="entry name" value="GDHRDH"/>
</dbReference>
<keyword evidence="4" id="KW-1185">Reference proteome</keyword>
<dbReference type="PANTHER" id="PTHR24321">
    <property type="entry name" value="DEHYDROGENASES, SHORT CHAIN"/>
    <property type="match status" value="1"/>
</dbReference>
<dbReference type="PROSITE" id="PS00061">
    <property type="entry name" value="ADH_SHORT"/>
    <property type="match status" value="1"/>
</dbReference>